<evidence type="ECO:0000313" key="1">
    <source>
        <dbReference type="EMBL" id="CDW39211.1"/>
    </source>
</evidence>
<protein>
    <submittedName>
        <fullName evidence="1">Uncharacterized protein</fullName>
    </submittedName>
</protein>
<accession>A0A0K2UN95</accession>
<dbReference type="EMBL" id="HACA01021850">
    <property type="protein sequence ID" value="CDW39211.1"/>
    <property type="molecule type" value="Transcribed_RNA"/>
</dbReference>
<dbReference type="AlphaFoldDB" id="A0A0K2UN95"/>
<name>A0A0K2UN95_LEPSM</name>
<sequence length="59" mass="6822">MTWDSIDKQQFPDPQDQLSQAFVQRITIIGLNTNDPHCVDFTLFEHMAKCSSLMYTNLS</sequence>
<reference evidence="1" key="1">
    <citation type="submission" date="2014-05" db="EMBL/GenBank/DDBJ databases">
        <authorList>
            <person name="Chronopoulou M."/>
        </authorList>
    </citation>
    <scope>NUCLEOTIDE SEQUENCE</scope>
    <source>
        <tissue evidence="1">Whole organism</tissue>
    </source>
</reference>
<organism evidence="1">
    <name type="scientific">Lepeophtheirus salmonis</name>
    <name type="common">Salmon louse</name>
    <name type="synonym">Caligus salmonis</name>
    <dbReference type="NCBI Taxonomy" id="72036"/>
    <lineage>
        <taxon>Eukaryota</taxon>
        <taxon>Metazoa</taxon>
        <taxon>Ecdysozoa</taxon>
        <taxon>Arthropoda</taxon>
        <taxon>Crustacea</taxon>
        <taxon>Multicrustacea</taxon>
        <taxon>Hexanauplia</taxon>
        <taxon>Copepoda</taxon>
        <taxon>Siphonostomatoida</taxon>
        <taxon>Caligidae</taxon>
        <taxon>Lepeophtheirus</taxon>
    </lineage>
</organism>
<proteinExistence type="predicted"/>